<dbReference type="InterPro" id="IPR027396">
    <property type="entry name" value="DsrEFH-like"/>
</dbReference>
<organism evidence="1 2">
    <name type="scientific">Litorivivens lipolytica</name>
    <dbReference type="NCBI Taxonomy" id="1524264"/>
    <lineage>
        <taxon>Bacteria</taxon>
        <taxon>Pseudomonadati</taxon>
        <taxon>Pseudomonadota</taxon>
        <taxon>Gammaproteobacteria</taxon>
        <taxon>Litorivivens</taxon>
    </lineage>
</organism>
<gene>
    <name evidence="1" type="ORF">FHR99_000791</name>
</gene>
<dbReference type="Proteomes" id="UP000537130">
    <property type="component" value="Unassembled WGS sequence"/>
</dbReference>
<dbReference type="NCBIfam" id="TIGR03011">
    <property type="entry name" value="sulf_tusB_dsrH"/>
    <property type="match status" value="1"/>
</dbReference>
<dbReference type="EMBL" id="JACHWY010000001">
    <property type="protein sequence ID" value="MBB3046555.1"/>
    <property type="molecule type" value="Genomic_DNA"/>
</dbReference>
<evidence type="ECO:0000313" key="2">
    <source>
        <dbReference type="Proteomes" id="UP000537130"/>
    </source>
</evidence>
<protein>
    <submittedName>
        <fullName evidence="1">Sulfur relay protein TusB/DsrH</fullName>
    </submittedName>
</protein>
<dbReference type="GO" id="GO:1990228">
    <property type="term" value="C:sulfurtransferase complex"/>
    <property type="evidence" value="ECO:0007669"/>
    <property type="project" value="TreeGrafter"/>
</dbReference>
<keyword evidence="2" id="KW-1185">Reference proteome</keyword>
<dbReference type="RefSeq" id="WP_183409244.1">
    <property type="nucleotide sequence ID" value="NZ_JACHWY010000001.1"/>
</dbReference>
<reference evidence="1 2" key="1">
    <citation type="submission" date="2020-08" db="EMBL/GenBank/DDBJ databases">
        <title>Genomic Encyclopedia of Type Strains, Phase III (KMG-III): the genomes of soil and plant-associated and newly described type strains.</title>
        <authorList>
            <person name="Whitman W."/>
        </authorList>
    </citation>
    <scope>NUCLEOTIDE SEQUENCE [LARGE SCALE GENOMIC DNA]</scope>
    <source>
        <strain evidence="1 2">CECT 8654</strain>
    </source>
</reference>
<dbReference type="Pfam" id="PF04077">
    <property type="entry name" value="DsrH"/>
    <property type="match status" value="1"/>
</dbReference>
<dbReference type="InterPro" id="IPR007215">
    <property type="entry name" value="Sulphur_relay_TusB/DsrH"/>
</dbReference>
<sequence>MTDAILHLVQQSPTASSALRDCLAVAGPADSIVLMHDGVYAAMEKPSAHTCYALQSDLEERGLQGRTDPAVTLIDYSGLVELCDQHRHNLSWF</sequence>
<dbReference type="GO" id="GO:0002143">
    <property type="term" value="P:tRNA wobble position uridine thiolation"/>
    <property type="evidence" value="ECO:0007669"/>
    <property type="project" value="InterPro"/>
</dbReference>
<accession>A0A7W4W337</accession>
<dbReference type="Gene3D" id="3.40.1260.10">
    <property type="entry name" value="DsrEFH-like"/>
    <property type="match status" value="1"/>
</dbReference>
<dbReference type="PANTHER" id="PTHR37526:SF1">
    <property type="entry name" value="PROTEIN TUSB"/>
    <property type="match status" value="1"/>
</dbReference>
<dbReference type="AlphaFoldDB" id="A0A7W4W337"/>
<dbReference type="SUPFAM" id="SSF75169">
    <property type="entry name" value="DsrEFH-like"/>
    <property type="match status" value="1"/>
</dbReference>
<proteinExistence type="predicted"/>
<dbReference type="PANTHER" id="PTHR37526">
    <property type="entry name" value="PROTEIN TUSB"/>
    <property type="match status" value="1"/>
</dbReference>
<evidence type="ECO:0000313" key="1">
    <source>
        <dbReference type="EMBL" id="MBB3046555.1"/>
    </source>
</evidence>
<name>A0A7W4W337_9GAMM</name>
<comment type="caution">
    <text evidence="1">The sequence shown here is derived from an EMBL/GenBank/DDBJ whole genome shotgun (WGS) entry which is preliminary data.</text>
</comment>